<keyword evidence="2" id="KW-1185">Reference proteome</keyword>
<evidence type="ECO:0008006" key="3">
    <source>
        <dbReference type="Google" id="ProtNLM"/>
    </source>
</evidence>
<dbReference type="KEGG" id="xak:KIMC2_14410"/>
<dbReference type="RefSeq" id="WP_317695448.1">
    <property type="nucleotide sequence ID" value="NZ_AP026801.1"/>
</dbReference>
<accession>A0AAU9CSC3</accession>
<name>A0AAU9CSC3_9LACO</name>
<sequence length="120" mass="13354">MTAVQDAVRLLRQLPEIQNAYAWRIPSDKQSATNTTDALVTDVLNTSIHGSDQTEDTFETIAVNIFLGKGSNLSLDQLTKSVVSKFEQAGWTTNQISPTTIDPDTNQFTKIFQFTERTTN</sequence>
<proteinExistence type="predicted"/>
<dbReference type="EMBL" id="AP026801">
    <property type="protein sequence ID" value="BDR56879.1"/>
    <property type="molecule type" value="Genomic_DNA"/>
</dbReference>
<dbReference type="Pfam" id="PF05657">
    <property type="entry name" value="DUF806"/>
    <property type="match status" value="1"/>
</dbReference>
<dbReference type="InterPro" id="IPR008524">
    <property type="entry name" value="DUF806"/>
</dbReference>
<dbReference type="Proteomes" id="UP001321804">
    <property type="component" value="Chromosome"/>
</dbReference>
<dbReference type="AlphaFoldDB" id="A0AAU9CSC3"/>
<protein>
    <recommendedName>
        <fullName evidence="3">DUF806 domain-containing protein</fullName>
    </recommendedName>
</protein>
<reference evidence="1 2" key="1">
    <citation type="journal article" date="2023" name="Microbiol. Spectr.">
        <title>Symbiosis of Carpenter Bees with Uncharacterized Lactic Acid Bacteria Showing NAD Auxotrophy.</title>
        <authorList>
            <person name="Kawasaki S."/>
            <person name="Ozawa K."/>
            <person name="Mori T."/>
            <person name="Yamamoto A."/>
            <person name="Ito M."/>
            <person name="Ohkuma M."/>
            <person name="Sakamoto M."/>
            <person name="Matsutani M."/>
        </authorList>
    </citation>
    <scope>NUCLEOTIDE SEQUENCE [LARGE SCALE GENOMIC DNA]</scope>
    <source>
        <strain evidence="1 2">KimC2</strain>
    </source>
</reference>
<organism evidence="1 2">
    <name type="scientific">Xylocopilactobacillus apis</name>
    <dbReference type="NCBI Taxonomy" id="2932183"/>
    <lineage>
        <taxon>Bacteria</taxon>
        <taxon>Bacillati</taxon>
        <taxon>Bacillota</taxon>
        <taxon>Bacilli</taxon>
        <taxon>Lactobacillales</taxon>
        <taxon>Lactobacillaceae</taxon>
        <taxon>Xylocopilactobacillus</taxon>
    </lineage>
</organism>
<evidence type="ECO:0000313" key="1">
    <source>
        <dbReference type="EMBL" id="BDR56879.1"/>
    </source>
</evidence>
<gene>
    <name evidence="1" type="ORF">KIMC2_14410</name>
</gene>
<evidence type="ECO:0000313" key="2">
    <source>
        <dbReference type="Proteomes" id="UP001321804"/>
    </source>
</evidence>